<reference evidence="1" key="1">
    <citation type="submission" date="2022-01" db="EMBL/GenBank/DDBJ databases">
        <title>Genome Sequence Resource for Two Populations of Ditylenchus destructor, the Migratory Endoparasitic Phytonematode.</title>
        <authorList>
            <person name="Zhang H."/>
            <person name="Lin R."/>
            <person name="Xie B."/>
        </authorList>
    </citation>
    <scope>NUCLEOTIDE SEQUENCE</scope>
    <source>
        <strain evidence="1">BazhouSP</strain>
    </source>
</reference>
<accession>A0AAD4N787</accession>
<evidence type="ECO:0000313" key="1">
    <source>
        <dbReference type="EMBL" id="KAI1717266.1"/>
    </source>
</evidence>
<keyword evidence="2" id="KW-1185">Reference proteome</keyword>
<proteinExistence type="predicted"/>
<dbReference type="Proteomes" id="UP001201812">
    <property type="component" value="Unassembled WGS sequence"/>
</dbReference>
<dbReference type="AlphaFoldDB" id="A0AAD4N787"/>
<comment type="caution">
    <text evidence="1">The sequence shown here is derived from an EMBL/GenBank/DDBJ whole genome shotgun (WGS) entry which is preliminary data.</text>
</comment>
<dbReference type="EMBL" id="JAKKPZ010000009">
    <property type="protein sequence ID" value="KAI1717266.1"/>
    <property type="molecule type" value="Genomic_DNA"/>
</dbReference>
<gene>
    <name evidence="1" type="ORF">DdX_07005</name>
</gene>
<protein>
    <submittedName>
        <fullName evidence="1">Uncharacterized protein</fullName>
    </submittedName>
</protein>
<evidence type="ECO:0000313" key="2">
    <source>
        <dbReference type="Proteomes" id="UP001201812"/>
    </source>
</evidence>
<sequence length="94" mass="10838">MWYYSIFNGKTDLEPRINGPETYKMFKIFSDSLAFFSHGASTGAIHQILNNDWNYVGQATVSKFVEDESKPSKFRLEYTSDASHLSDKSNLRPY</sequence>
<organism evidence="1 2">
    <name type="scientific">Ditylenchus destructor</name>
    <dbReference type="NCBI Taxonomy" id="166010"/>
    <lineage>
        <taxon>Eukaryota</taxon>
        <taxon>Metazoa</taxon>
        <taxon>Ecdysozoa</taxon>
        <taxon>Nematoda</taxon>
        <taxon>Chromadorea</taxon>
        <taxon>Rhabditida</taxon>
        <taxon>Tylenchina</taxon>
        <taxon>Tylenchomorpha</taxon>
        <taxon>Sphaerularioidea</taxon>
        <taxon>Anguinidae</taxon>
        <taxon>Anguininae</taxon>
        <taxon>Ditylenchus</taxon>
    </lineage>
</organism>
<name>A0AAD4N787_9BILA</name>